<dbReference type="EMBL" id="CP073910">
    <property type="protein sequence ID" value="QUT06682.1"/>
    <property type="molecule type" value="Genomic_DNA"/>
</dbReference>
<dbReference type="SUPFAM" id="SSF56935">
    <property type="entry name" value="Porins"/>
    <property type="match status" value="1"/>
</dbReference>
<keyword evidence="4" id="KW-0410">Iron transport</keyword>
<keyword evidence="16" id="KW-0675">Receptor</keyword>
<keyword evidence="10 11" id="KW-0998">Cell outer membrane</keyword>
<dbReference type="InterPro" id="IPR000531">
    <property type="entry name" value="Beta-barrel_TonB"/>
</dbReference>
<dbReference type="RefSeq" id="WP_212610000.1">
    <property type="nucleotide sequence ID" value="NZ_CP073910.1"/>
</dbReference>
<dbReference type="InterPro" id="IPR036942">
    <property type="entry name" value="Beta-barrel_TonB_sf"/>
</dbReference>
<dbReference type="InterPro" id="IPR039426">
    <property type="entry name" value="TonB-dep_rcpt-like"/>
</dbReference>
<feature type="domain" description="TonB-dependent receptor-like beta-barrel" evidence="14">
    <location>
        <begin position="247"/>
        <end position="726"/>
    </location>
</feature>
<sequence>MSRSSSRGALRHALLGAISLGAAIAGLSGAAHAQEAAAEADAGDAIIVTATRREELAKDVPIAVTAIGGEKLDVLNSSGLDIRFLSARTPSLQIESSFGRTFPRFYIRGLGNTDFDPNSAQPVSVVYDDVALESPMLKSFPVFDLASVEVLRGPQGTLFGRNTPAGVVKLNSKRPDFDSYSGYAKASWATYNSVNAEAAVGGPIGEGLAFRLSGLLQRRDDWVTNDNAGNGFADAKLEGYRDMAGRFQLGFESGDFKAFFNVHGRDLNGSPRVFRAGIFQVGSNKFVPGFDKDHVSLDGFTSQSLTQWGTNLRMEVALPGVGTFFSTTGYERAKVESTGDIDGGGCYPYTGCTFGALGVGTFDVNTGGITKPREFSQELRFATEDMNGVRLQAGGYFFHQDLSYTELSYTLAGTLNGFIIHQNKNDNFGLFGSGEIDVSDALTLRGGVRLSRDEKRDLISLDPSVDSVSGQLIAVDLPMINKATASNVSWDASATYKLTDQVNVYARVATGYLGPAIQDRVTFFSVPSVAKKQTTISYEAGIKGAFTDMLSFDLAGYYSRTKDLQLTAVGGVGNSARLINVDHAIGYGVEASLEAKPIPQLALTAGFSYNFTEIRDPNAFVAVCGSGLCTPTGNTFVDSGTTFALLDGNDLPQAPRYVANVTARFGVPVGDSGEVYIFTDWAYRSAVNYFLYTAAEFRGRSLLEGGLRAGYRMDNGLEVAAFARNITNTIRAASAIDFNNLTGMINEPRIIGGEISAKF</sequence>
<dbReference type="PANTHER" id="PTHR32552">
    <property type="entry name" value="FERRICHROME IRON RECEPTOR-RELATED"/>
    <property type="match status" value="1"/>
</dbReference>
<evidence type="ECO:0000313" key="17">
    <source>
        <dbReference type="Proteomes" id="UP000681425"/>
    </source>
</evidence>
<comment type="subcellular location">
    <subcellularLocation>
        <location evidence="1 11">Cell outer membrane</location>
        <topology evidence="1 11">Multi-pass membrane protein</topology>
    </subcellularLocation>
</comment>
<evidence type="ECO:0000259" key="15">
    <source>
        <dbReference type="Pfam" id="PF07715"/>
    </source>
</evidence>
<dbReference type="GO" id="GO:0006826">
    <property type="term" value="P:iron ion transport"/>
    <property type="evidence" value="ECO:0007669"/>
    <property type="project" value="UniProtKB-KW"/>
</dbReference>
<feature type="domain" description="TonB-dependent receptor plug" evidence="15">
    <location>
        <begin position="58"/>
        <end position="167"/>
    </location>
</feature>
<evidence type="ECO:0000256" key="1">
    <source>
        <dbReference type="ARBA" id="ARBA00004571"/>
    </source>
</evidence>
<dbReference type="PANTHER" id="PTHR32552:SF81">
    <property type="entry name" value="TONB-DEPENDENT OUTER MEMBRANE RECEPTOR"/>
    <property type="match status" value="1"/>
</dbReference>
<feature type="chain" id="PRO_5037767337" evidence="13">
    <location>
        <begin position="34"/>
        <end position="759"/>
    </location>
</feature>
<evidence type="ECO:0000256" key="10">
    <source>
        <dbReference type="ARBA" id="ARBA00023237"/>
    </source>
</evidence>
<protein>
    <submittedName>
        <fullName evidence="16">TonB-dependent receptor</fullName>
    </submittedName>
</protein>
<accession>A0A975KB17</accession>
<organism evidence="16 17">
    <name type="scientific">Sphingobium phenoxybenzoativorans</name>
    <dbReference type="NCBI Taxonomy" id="1592790"/>
    <lineage>
        <taxon>Bacteria</taxon>
        <taxon>Pseudomonadati</taxon>
        <taxon>Pseudomonadota</taxon>
        <taxon>Alphaproteobacteria</taxon>
        <taxon>Sphingomonadales</taxon>
        <taxon>Sphingomonadaceae</taxon>
        <taxon>Sphingobium</taxon>
    </lineage>
</organism>
<feature type="signal peptide" evidence="13">
    <location>
        <begin position="1"/>
        <end position="33"/>
    </location>
</feature>
<dbReference type="Pfam" id="PF07715">
    <property type="entry name" value="Plug"/>
    <property type="match status" value="1"/>
</dbReference>
<dbReference type="PROSITE" id="PS52016">
    <property type="entry name" value="TONB_DEPENDENT_REC_3"/>
    <property type="match status" value="1"/>
</dbReference>
<dbReference type="KEGG" id="spph:KFK14_04360"/>
<evidence type="ECO:0000256" key="12">
    <source>
        <dbReference type="RuleBase" id="RU003357"/>
    </source>
</evidence>
<dbReference type="AlphaFoldDB" id="A0A975KB17"/>
<keyword evidence="5 11" id="KW-0812">Transmembrane</keyword>
<keyword evidence="9 11" id="KW-0472">Membrane</keyword>
<evidence type="ECO:0000313" key="16">
    <source>
        <dbReference type="EMBL" id="QUT06682.1"/>
    </source>
</evidence>
<dbReference type="Proteomes" id="UP000681425">
    <property type="component" value="Chromosome"/>
</dbReference>
<evidence type="ECO:0000256" key="7">
    <source>
        <dbReference type="ARBA" id="ARBA00023065"/>
    </source>
</evidence>
<gene>
    <name evidence="16" type="ORF">KFK14_04360</name>
</gene>
<proteinExistence type="inferred from homology"/>
<evidence type="ECO:0000256" key="13">
    <source>
        <dbReference type="SAM" id="SignalP"/>
    </source>
</evidence>
<evidence type="ECO:0000256" key="2">
    <source>
        <dbReference type="ARBA" id="ARBA00022448"/>
    </source>
</evidence>
<keyword evidence="13" id="KW-0732">Signal</keyword>
<dbReference type="InterPro" id="IPR012910">
    <property type="entry name" value="Plug_dom"/>
</dbReference>
<keyword evidence="8 12" id="KW-0798">TonB box</keyword>
<keyword evidence="2 11" id="KW-0813">Transport</keyword>
<reference evidence="16" key="1">
    <citation type="submission" date="2021-04" db="EMBL/GenBank/DDBJ databases">
        <title>Isolation of p-tert-butylphenol degrading bacteria Sphingobium phenoxybenzoativorans Tas13 from active sludge.</title>
        <authorList>
            <person name="Li Y."/>
        </authorList>
    </citation>
    <scope>NUCLEOTIDE SEQUENCE</scope>
    <source>
        <strain evidence="16">Tas13</strain>
    </source>
</reference>
<keyword evidence="7" id="KW-0406">Ion transport</keyword>
<evidence type="ECO:0000256" key="6">
    <source>
        <dbReference type="ARBA" id="ARBA00023004"/>
    </source>
</evidence>
<evidence type="ECO:0000256" key="9">
    <source>
        <dbReference type="ARBA" id="ARBA00023136"/>
    </source>
</evidence>
<keyword evidence="17" id="KW-1185">Reference proteome</keyword>
<dbReference type="Pfam" id="PF00593">
    <property type="entry name" value="TonB_dep_Rec_b-barrel"/>
    <property type="match status" value="1"/>
</dbReference>
<evidence type="ECO:0000256" key="4">
    <source>
        <dbReference type="ARBA" id="ARBA00022496"/>
    </source>
</evidence>
<dbReference type="GO" id="GO:0009279">
    <property type="term" value="C:cell outer membrane"/>
    <property type="evidence" value="ECO:0007669"/>
    <property type="project" value="UniProtKB-SubCell"/>
</dbReference>
<dbReference type="Gene3D" id="2.40.170.20">
    <property type="entry name" value="TonB-dependent receptor, beta-barrel domain"/>
    <property type="match status" value="1"/>
</dbReference>
<evidence type="ECO:0000256" key="5">
    <source>
        <dbReference type="ARBA" id="ARBA00022692"/>
    </source>
</evidence>
<keyword evidence="6" id="KW-0408">Iron</keyword>
<dbReference type="PROSITE" id="PS51318">
    <property type="entry name" value="TAT"/>
    <property type="match status" value="1"/>
</dbReference>
<evidence type="ECO:0000256" key="3">
    <source>
        <dbReference type="ARBA" id="ARBA00022452"/>
    </source>
</evidence>
<dbReference type="InterPro" id="IPR006311">
    <property type="entry name" value="TAT_signal"/>
</dbReference>
<evidence type="ECO:0000259" key="14">
    <source>
        <dbReference type="Pfam" id="PF00593"/>
    </source>
</evidence>
<evidence type="ECO:0000256" key="11">
    <source>
        <dbReference type="PROSITE-ProRule" id="PRU01360"/>
    </source>
</evidence>
<keyword evidence="3 11" id="KW-1134">Transmembrane beta strand</keyword>
<comment type="similarity">
    <text evidence="11 12">Belongs to the TonB-dependent receptor family.</text>
</comment>
<name>A0A975KB17_9SPHN</name>
<evidence type="ECO:0000256" key="8">
    <source>
        <dbReference type="ARBA" id="ARBA00023077"/>
    </source>
</evidence>